<accession>A0A1M5CE64</accession>
<dbReference type="AlphaFoldDB" id="A0A1M5CE64"/>
<gene>
    <name evidence="1" type="ORF">SAMN05444008_10917</name>
</gene>
<evidence type="ECO:0000313" key="1">
    <source>
        <dbReference type="EMBL" id="SHF52722.1"/>
    </source>
</evidence>
<proteinExistence type="predicted"/>
<name>A0A1M5CE64_9BACT</name>
<reference evidence="1 2" key="1">
    <citation type="submission" date="2016-11" db="EMBL/GenBank/DDBJ databases">
        <authorList>
            <person name="Jaros S."/>
            <person name="Januszkiewicz K."/>
            <person name="Wedrychowicz H."/>
        </authorList>
    </citation>
    <scope>NUCLEOTIDE SEQUENCE [LARGE SCALE GENOMIC DNA]</scope>
    <source>
        <strain evidence="1 2">DSM 26897</strain>
    </source>
</reference>
<evidence type="ECO:0000313" key="2">
    <source>
        <dbReference type="Proteomes" id="UP000184368"/>
    </source>
</evidence>
<keyword evidence="2" id="KW-1185">Reference proteome</keyword>
<dbReference type="Proteomes" id="UP000184368">
    <property type="component" value="Unassembled WGS sequence"/>
</dbReference>
<dbReference type="OrthoDB" id="677710at2"/>
<organism evidence="1 2">
    <name type="scientific">Cnuella takakiae</name>
    <dbReference type="NCBI Taxonomy" id="1302690"/>
    <lineage>
        <taxon>Bacteria</taxon>
        <taxon>Pseudomonadati</taxon>
        <taxon>Bacteroidota</taxon>
        <taxon>Chitinophagia</taxon>
        <taxon>Chitinophagales</taxon>
        <taxon>Chitinophagaceae</taxon>
        <taxon>Cnuella</taxon>
    </lineage>
</organism>
<dbReference type="EMBL" id="FQUO01000009">
    <property type="protein sequence ID" value="SHF52722.1"/>
    <property type="molecule type" value="Genomic_DNA"/>
</dbReference>
<dbReference type="RefSeq" id="WP_073043666.1">
    <property type="nucleotide sequence ID" value="NZ_FQUO01000009.1"/>
</dbReference>
<protein>
    <submittedName>
        <fullName evidence="1">Uncharacterized protein</fullName>
    </submittedName>
</protein>
<sequence>MTPVAFNALDTSEQIKIAMRGDALVGHRSEGPRSMHLYAVEQFYVEVEFTTRRKDVLRVYASDGEDILNPYLEQIDISELWW</sequence>